<evidence type="ECO:0000256" key="10">
    <source>
        <dbReference type="ARBA" id="ARBA00022452"/>
    </source>
</evidence>
<evidence type="ECO:0000256" key="3">
    <source>
        <dbReference type="ARBA" id="ARBA00004495"/>
    </source>
</evidence>
<keyword evidence="20" id="KW-0564">Palmitate</keyword>
<keyword evidence="10" id="KW-1134">Transmembrane beta strand</keyword>
<sequence length="1522" mass="170201">MTEEETRTALTAERDEGKRNQVGTQSTVRMKAYGGFNGGRCQGGVSGLTSSPKYSTAAQSFGRTSKWRPTTAELSVLPPSFFLSSSSSSSSSFLHSPSHEMSSEEKSSTMSQKISSPSHSNSSSSSKHDSRQDNWEIVEGLRGGLSIVQEPEKQAGYMLKKRKWPMKGWHKRFFHLDKGILKYAKCAADVEKGKLHGCIDVGLSVMAIKKKAKCIDLDAEENIYHLKIKSQELFDEWVSKLRHHRLYRQNEIAMFPHEKTLFHPHYPLTSSPTISDSQSIRKRASLAKQSSLHSPVSFTSQAKVTAWLQSSDDMDRCTKELSVCEAQLLELNHLLRSMEVLHRTYSAPAINALQASTYDSPKKEKRHPRKWRSKNYGKDNKTTLQVPSCISAGSIRLHASNPNLSSVDLTNEKSYHEPLDSPIDVSKLQEDFCRVANNLHTTMKSALCMLTTEKERLKQMLEHESCPSPSAQLLGLKSALTAAVTQNTELRERLCKIHAESHISEPSVHINLSPGPLQKQDSADGSRPLVHQASNESRASITESLSEFFDAQEVLLSASSSENEPSEDDSYISDISDNVSMDNFSNEAENERLNTGCVENGGSQEQRRSCLPSPSPNTSNISLWNILKNNIGKDLSKVAMPVQLNEPLNTLQRLCEELEYSELLDKAAHTQDPFERMVYIATFAVSGYASSYYRAGGKPFNPVLGETYECDRPDKGFRFVAEQVSHHPPISACHADSKNFIFWQDVRWRNKFWGKSMEIVPVGSTHVVLPGFGDHYEWNKVTSCIHNILSGQRWIEHYGEISIKNSNSEKCQCKVTFIKAKYWNSSMNEVEGAVTDHKGKVIHKLFGKWHEGMYCGSPPSATCIWRTNPMPSDYEQYYGFTKFAMELNELDPLTKSHLPPTDTRLRLDQRLLEEGNVESAEVQKQRIEQLQRERRRVLEENHITHQPRFFQKSKDDTWVSNNTYWDLRKEPGFTNLDCPVLWLSLAQIARTFGPNVADSWYIWPRYGMAGKFWLKDVGQICAGKHDLIWATPQLFIWATSICQRKFTDYSLKMFAKATKNVLSEIDTEGSLIPMSRLNDSDGLVPLALVIKRNRYWFWQRPKYQPSDFKLNDVLVGDPINPVMVETDFLTYNGKIVDNKSGSAAADIGPGSINVGGSGSSKLQSSFGNLKKQEVDVQKLLQDSKSRVLDLQHSLIQQIRETQREVLTIVKERIFTTQPCTVSEEVQEGGTCTGMLGFNKTIKVSVNDKGKSFIEYDTNVSINIPPKTTIAYSVIELDVAHTGQYELCLLPNVKGGFEVDGPVKVKQANSLSAAPGKTSSKLQKDLEGLQGQFTVLSKLPSNTRRSLFQQIFVLLQNSEAISLLEDALEDLCNGMHLNALDEVPALKATLELVQKAAGSNSTGQQMKPSALTATHLLFSSLDEMTDSALFELKSCCSYATLQALLHLVQNMASNKKSSSKDAALAVLAEEKVFKKISALFASCNVTLLKENDSLVTKISNPQDRLPLMLCIAIKGLASLAPPV</sequence>
<dbReference type="Proteomes" id="UP000281406">
    <property type="component" value="Unassembled WGS sequence"/>
</dbReference>
<keyword evidence="16" id="KW-0256">Endoplasmic reticulum</keyword>
<comment type="function">
    <text evidence="24">Phosphoinositide-binding protein which associates with both cell and endoplasmic reticulum (ER) membranes. Can bind to the ER membrane protein VAPA and recruit VAPA to plasma membrane sites, thus linking these intracellular compartments. The ORP3-VAPA complex stimulates RRAS signaling which in turn attenuates integrin beta-1 (ITGB1) activation at the cell surface. With VAPA, may regulate ER morphology. Has a role in regulation of the actin cytoskeleton, cell polarity and cell adhesion. Binds to phosphoinositides with preference for PI(3,4)P2 and PI(3,4,5)P3. Also binds 25-hydroxycholesterol and cholesterol.</text>
</comment>
<evidence type="ECO:0000256" key="14">
    <source>
        <dbReference type="ARBA" id="ARBA00022590"/>
    </source>
</evidence>
<evidence type="ECO:0000259" key="29">
    <source>
        <dbReference type="PROSITE" id="PS50003"/>
    </source>
</evidence>
<dbReference type="GO" id="GO:0032433">
    <property type="term" value="C:filopodium tip"/>
    <property type="evidence" value="ECO:0007669"/>
    <property type="project" value="UniProtKB-SubCell"/>
</dbReference>
<comment type="subunit">
    <text evidence="25">Homodimer. Interacts with RRAS. Interacts (phosphorylated form) with VAPA. Interacts with OSBPL6.</text>
</comment>
<dbReference type="SUPFAM" id="SSF144000">
    <property type="entry name" value="Oxysterol-binding protein-like"/>
    <property type="match status" value="1"/>
</dbReference>
<dbReference type="GO" id="GO:0005886">
    <property type="term" value="C:plasma membrane"/>
    <property type="evidence" value="ECO:0007669"/>
    <property type="project" value="UniProtKB-SubCell"/>
</dbReference>
<evidence type="ECO:0000256" key="7">
    <source>
        <dbReference type="ARBA" id="ARBA00008842"/>
    </source>
</evidence>
<comment type="subcellular location">
    <subcellularLocation>
        <location evidence="6">Cell membrane</location>
        <topology evidence="6">Multi-pass membrane protein</topology>
    </subcellularLocation>
    <subcellularLocation>
        <location evidence="1">Cell membrane</location>
        <topology evidence="1">Peripheral membrane protein</topology>
    </subcellularLocation>
    <subcellularLocation>
        <location evidence="3">Cell projection</location>
        <location evidence="3">Filopodium tip</location>
    </subcellularLocation>
    <subcellularLocation>
        <location evidence="4">Cytoplasm</location>
        <location evidence="4">Cytosol</location>
    </subcellularLocation>
    <subcellularLocation>
        <location evidence="2">Endoplasmic reticulum membrane</location>
        <topology evidence="2">Peripheral membrane protein</topology>
    </subcellularLocation>
    <subcellularLocation>
        <location evidence="5">Nucleus membrane</location>
        <topology evidence="5">Peripheral membrane protein</topology>
    </subcellularLocation>
</comment>
<evidence type="ECO:0000256" key="27">
    <source>
        <dbReference type="RuleBase" id="RU003845"/>
    </source>
</evidence>
<evidence type="ECO:0000256" key="5">
    <source>
        <dbReference type="ARBA" id="ARBA00004617"/>
    </source>
</evidence>
<keyword evidence="13" id="KW-0597">Phosphoprotein</keyword>
<dbReference type="GO" id="GO:0120015">
    <property type="term" value="F:sterol transfer activity"/>
    <property type="evidence" value="ECO:0007669"/>
    <property type="project" value="UniProtKB-ARBA"/>
</dbReference>
<dbReference type="GO" id="GO:0005789">
    <property type="term" value="C:endoplasmic reticulum membrane"/>
    <property type="evidence" value="ECO:0007669"/>
    <property type="project" value="UniProtKB-SubCell"/>
</dbReference>
<evidence type="ECO:0000256" key="6">
    <source>
        <dbReference type="ARBA" id="ARBA00004651"/>
    </source>
</evidence>
<dbReference type="Pfam" id="PF04598">
    <property type="entry name" value="Gasdermin"/>
    <property type="match status" value="1"/>
</dbReference>
<feature type="compositionally biased region" description="Low complexity" evidence="28">
    <location>
        <begin position="108"/>
        <end position="125"/>
    </location>
</feature>
<evidence type="ECO:0000256" key="17">
    <source>
        <dbReference type="ARBA" id="ARBA00023055"/>
    </source>
</evidence>
<dbReference type="Pfam" id="PF17708">
    <property type="entry name" value="Gasdermin_C"/>
    <property type="match status" value="1"/>
</dbReference>
<evidence type="ECO:0000256" key="18">
    <source>
        <dbReference type="ARBA" id="ARBA00023121"/>
    </source>
</evidence>
<feature type="compositionally biased region" description="Gly residues" evidence="28">
    <location>
        <begin position="35"/>
        <end position="46"/>
    </location>
</feature>
<dbReference type="InterPro" id="IPR001849">
    <property type="entry name" value="PH_domain"/>
</dbReference>
<evidence type="ECO:0000256" key="20">
    <source>
        <dbReference type="ARBA" id="ARBA00023139"/>
    </source>
</evidence>
<proteinExistence type="inferred from homology"/>
<evidence type="ECO:0000256" key="15">
    <source>
        <dbReference type="ARBA" id="ARBA00022692"/>
    </source>
</evidence>
<dbReference type="InterPro" id="IPR040460">
    <property type="entry name" value="Gasdermin_pore"/>
</dbReference>
<protein>
    <recommendedName>
        <fullName evidence="27">Oxysterol-binding protein</fullName>
    </recommendedName>
</protein>
<keyword evidence="23" id="KW-0449">Lipoprotein</keyword>
<keyword evidence="12" id="KW-0963">Cytoplasm</keyword>
<dbReference type="PROSITE" id="PS01013">
    <property type="entry name" value="OSBP"/>
    <property type="match status" value="1"/>
</dbReference>
<keyword evidence="11" id="KW-1003">Cell membrane</keyword>
<keyword evidence="14" id="KW-1210">Necrosis</keyword>
<feature type="region of interest" description="Disordered" evidence="28">
    <location>
        <begin position="1"/>
        <end position="69"/>
    </location>
</feature>
<keyword evidence="31" id="KW-1185">Reference proteome</keyword>
<comment type="caution">
    <text evidence="30">The sequence shown here is derived from an EMBL/GenBank/DDBJ whole genome shotgun (WGS) entry which is preliminary data.</text>
</comment>
<evidence type="ECO:0000256" key="25">
    <source>
        <dbReference type="ARBA" id="ARBA00064163"/>
    </source>
</evidence>
<evidence type="ECO:0000256" key="4">
    <source>
        <dbReference type="ARBA" id="ARBA00004514"/>
    </source>
</evidence>
<feature type="region of interest" description="Disordered" evidence="28">
    <location>
        <begin position="506"/>
        <end position="537"/>
    </location>
</feature>
<evidence type="ECO:0000256" key="26">
    <source>
        <dbReference type="RuleBase" id="RU003844"/>
    </source>
</evidence>
<feature type="region of interest" description="Disordered" evidence="28">
    <location>
        <begin position="93"/>
        <end position="132"/>
    </location>
</feature>
<dbReference type="InterPro" id="IPR018494">
    <property type="entry name" value="Oxysterol-bd_CS"/>
</dbReference>
<keyword evidence="15" id="KW-0812">Transmembrane</keyword>
<evidence type="ECO:0000256" key="19">
    <source>
        <dbReference type="ARBA" id="ARBA00023136"/>
    </source>
</evidence>
<organism evidence="30 31">
    <name type="scientific">Anabarilius grahami</name>
    <name type="common">Kanglang fish</name>
    <name type="synonym">Barilius grahami</name>
    <dbReference type="NCBI Taxonomy" id="495550"/>
    <lineage>
        <taxon>Eukaryota</taxon>
        <taxon>Metazoa</taxon>
        <taxon>Chordata</taxon>
        <taxon>Craniata</taxon>
        <taxon>Vertebrata</taxon>
        <taxon>Euteleostomi</taxon>
        <taxon>Actinopterygii</taxon>
        <taxon>Neopterygii</taxon>
        <taxon>Teleostei</taxon>
        <taxon>Ostariophysi</taxon>
        <taxon>Cypriniformes</taxon>
        <taxon>Xenocyprididae</taxon>
        <taxon>Xenocypridinae</taxon>
        <taxon>Xenocypridinae incertae sedis</taxon>
        <taxon>Anabarilius</taxon>
    </lineage>
</organism>
<feature type="compositionally biased region" description="Basic residues" evidence="28">
    <location>
        <begin position="363"/>
        <end position="375"/>
    </location>
</feature>
<dbReference type="InterPro" id="IPR041263">
    <property type="entry name" value="Gasdermin_PUB"/>
</dbReference>
<feature type="region of interest" description="Disordered" evidence="28">
    <location>
        <begin position="594"/>
        <end position="615"/>
    </location>
</feature>
<dbReference type="Pfam" id="PF15409">
    <property type="entry name" value="PH_8"/>
    <property type="match status" value="1"/>
</dbReference>
<comment type="similarity">
    <text evidence="7 26">Belongs to the OSBP family.</text>
</comment>
<dbReference type="FunFam" id="2.30.29.30:FF:000011">
    <property type="entry name" value="Oxysterol-binding protein"/>
    <property type="match status" value="1"/>
</dbReference>
<dbReference type="GO" id="GO:0031965">
    <property type="term" value="C:nuclear membrane"/>
    <property type="evidence" value="ECO:0007669"/>
    <property type="project" value="UniProtKB-SubCell"/>
</dbReference>
<dbReference type="GO" id="GO:0012501">
    <property type="term" value="P:programmed cell death"/>
    <property type="evidence" value="ECO:0007669"/>
    <property type="project" value="UniProtKB-KW"/>
</dbReference>
<keyword evidence="17 27" id="KW-0445">Lipid transport</keyword>
<feature type="domain" description="PH" evidence="29">
    <location>
        <begin position="151"/>
        <end position="246"/>
    </location>
</feature>
<feature type="compositionally biased region" description="Polar residues" evidence="28">
    <location>
        <begin position="47"/>
        <end position="63"/>
    </location>
</feature>
<dbReference type="Gene3D" id="2.40.160.120">
    <property type="match status" value="1"/>
</dbReference>
<evidence type="ECO:0000256" key="13">
    <source>
        <dbReference type="ARBA" id="ARBA00022553"/>
    </source>
</evidence>
<keyword evidence="22" id="KW-0966">Cell projection</keyword>
<dbReference type="InterPro" id="IPR000648">
    <property type="entry name" value="Oxysterol-bd"/>
</dbReference>
<dbReference type="GO" id="GO:0005829">
    <property type="term" value="C:cytosol"/>
    <property type="evidence" value="ECO:0007669"/>
    <property type="project" value="UniProtKB-SubCell"/>
</dbReference>
<evidence type="ECO:0000256" key="1">
    <source>
        <dbReference type="ARBA" id="ARBA00004202"/>
    </source>
</evidence>
<dbReference type="InterPro" id="IPR037239">
    <property type="entry name" value="OSBP_sf"/>
</dbReference>
<evidence type="ECO:0000313" key="30">
    <source>
        <dbReference type="EMBL" id="ROL49881.1"/>
    </source>
</evidence>
<dbReference type="OrthoDB" id="1854502at2759"/>
<dbReference type="GO" id="GO:0015485">
    <property type="term" value="F:cholesterol binding"/>
    <property type="evidence" value="ECO:0007669"/>
    <property type="project" value="TreeGrafter"/>
</dbReference>
<dbReference type="SUPFAM" id="SSF50729">
    <property type="entry name" value="PH domain-like"/>
    <property type="match status" value="1"/>
</dbReference>
<accession>A0A3N0YVF0</accession>
<reference evidence="30 31" key="1">
    <citation type="submission" date="2018-10" db="EMBL/GenBank/DDBJ databases">
        <title>Genome assembly for a Yunnan-Guizhou Plateau 3E fish, Anabarilius grahami (Regan), and its evolutionary and genetic applications.</title>
        <authorList>
            <person name="Jiang W."/>
        </authorList>
    </citation>
    <scope>NUCLEOTIDE SEQUENCE [LARGE SCALE GENOMIC DNA]</scope>
    <source>
        <strain evidence="30">AG-KIZ</strain>
        <tissue evidence="30">Muscle</tissue>
    </source>
</reference>
<dbReference type="Gene3D" id="2.30.29.30">
    <property type="entry name" value="Pleckstrin-homology domain (PH domain)/Phosphotyrosine-binding domain (PTB)"/>
    <property type="match status" value="1"/>
</dbReference>
<evidence type="ECO:0000256" key="23">
    <source>
        <dbReference type="ARBA" id="ARBA00023288"/>
    </source>
</evidence>
<keyword evidence="9 27" id="KW-0813">Transport</keyword>
<dbReference type="PROSITE" id="PS50003">
    <property type="entry name" value="PH_DOMAIN"/>
    <property type="match status" value="1"/>
</dbReference>
<dbReference type="Gene3D" id="3.30.70.3490">
    <property type="match status" value="1"/>
</dbReference>
<evidence type="ECO:0000256" key="2">
    <source>
        <dbReference type="ARBA" id="ARBA00004406"/>
    </source>
</evidence>
<keyword evidence="19" id="KW-0472">Membrane</keyword>
<dbReference type="CDD" id="cd13287">
    <property type="entry name" value="PH_ORP3_ORP6_ORP7"/>
    <property type="match status" value="1"/>
</dbReference>
<feature type="compositionally biased region" description="Basic and acidic residues" evidence="28">
    <location>
        <begin position="97"/>
        <end position="107"/>
    </location>
</feature>
<evidence type="ECO:0000256" key="24">
    <source>
        <dbReference type="ARBA" id="ARBA00055107"/>
    </source>
</evidence>
<feature type="compositionally biased region" description="Basic and acidic residues" evidence="28">
    <location>
        <begin position="1"/>
        <end position="19"/>
    </location>
</feature>
<keyword evidence="18" id="KW-0446">Lipid-binding</keyword>
<evidence type="ECO:0000256" key="28">
    <source>
        <dbReference type="SAM" id="MobiDB-lite"/>
    </source>
</evidence>
<evidence type="ECO:0000313" key="31">
    <source>
        <dbReference type="Proteomes" id="UP000281406"/>
    </source>
</evidence>
<evidence type="ECO:0000256" key="21">
    <source>
        <dbReference type="ARBA" id="ARBA00023242"/>
    </source>
</evidence>
<gene>
    <name evidence="30" type="ORF">DPX16_1248</name>
</gene>
<dbReference type="InterPro" id="IPR041680">
    <property type="entry name" value="PH_8"/>
</dbReference>
<evidence type="ECO:0000256" key="12">
    <source>
        <dbReference type="ARBA" id="ARBA00022490"/>
    </source>
</evidence>
<evidence type="ECO:0000256" key="22">
    <source>
        <dbReference type="ARBA" id="ARBA00023273"/>
    </source>
</evidence>
<dbReference type="GO" id="GO:0006699">
    <property type="term" value="P:bile acid biosynthetic process"/>
    <property type="evidence" value="ECO:0007669"/>
    <property type="project" value="UniProtKB-ARBA"/>
</dbReference>
<dbReference type="FunFam" id="3.30.70.3490:FF:000004">
    <property type="entry name" value="Oxysterol-binding protein"/>
    <property type="match status" value="1"/>
</dbReference>
<name>A0A3N0YVF0_ANAGA</name>
<evidence type="ECO:0000256" key="16">
    <source>
        <dbReference type="ARBA" id="ARBA00022824"/>
    </source>
</evidence>
<dbReference type="Pfam" id="PF01237">
    <property type="entry name" value="Oxysterol_BP"/>
    <property type="match status" value="1"/>
</dbReference>
<evidence type="ECO:0000256" key="8">
    <source>
        <dbReference type="ARBA" id="ARBA00009279"/>
    </source>
</evidence>
<feature type="region of interest" description="Disordered" evidence="28">
    <location>
        <begin position="356"/>
        <end position="380"/>
    </location>
</feature>
<dbReference type="SMART" id="SM00233">
    <property type="entry name" value="PH"/>
    <property type="match status" value="1"/>
</dbReference>
<dbReference type="PANTHER" id="PTHR10972">
    <property type="entry name" value="OXYSTEROL-BINDING PROTEIN-RELATED"/>
    <property type="match status" value="1"/>
</dbReference>
<dbReference type="FunFam" id="2.40.160.120:FF:000001">
    <property type="entry name" value="Oxysterol-binding protein"/>
    <property type="match status" value="1"/>
</dbReference>
<evidence type="ECO:0000256" key="11">
    <source>
        <dbReference type="ARBA" id="ARBA00022475"/>
    </source>
</evidence>
<dbReference type="GO" id="GO:0097038">
    <property type="term" value="C:perinuclear endoplasmic reticulum"/>
    <property type="evidence" value="ECO:0007669"/>
    <property type="project" value="TreeGrafter"/>
</dbReference>
<dbReference type="InterPro" id="IPR011993">
    <property type="entry name" value="PH-like_dom_sf"/>
</dbReference>
<evidence type="ECO:0000256" key="9">
    <source>
        <dbReference type="ARBA" id="ARBA00022448"/>
    </source>
</evidence>
<keyword evidence="21" id="KW-0539">Nucleus</keyword>
<comment type="similarity">
    <text evidence="8">Belongs to the gasdermin family.</text>
</comment>
<dbReference type="EMBL" id="RJVU01024950">
    <property type="protein sequence ID" value="ROL49881.1"/>
    <property type="molecule type" value="Genomic_DNA"/>
</dbReference>
<dbReference type="PANTHER" id="PTHR10972:SF15">
    <property type="entry name" value="OXYSTEROL-BINDING PROTEIN-RELATED PROTEIN 3"/>
    <property type="match status" value="1"/>
</dbReference>